<dbReference type="InterPro" id="IPR037027">
    <property type="entry name" value="YqgF/RNaseH-like_dom_sf"/>
</dbReference>
<dbReference type="SMART" id="SM00732">
    <property type="entry name" value="YqgFc"/>
    <property type="match status" value="1"/>
</dbReference>
<keyword evidence="3" id="KW-1185">Reference proteome</keyword>
<accession>A0A016SJ41</accession>
<dbReference type="SUPFAM" id="SSF50249">
    <property type="entry name" value="Nucleic acid-binding proteins"/>
    <property type="match status" value="1"/>
</dbReference>
<dbReference type="AlphaFoldDB" id="A0A016SJ41"/>
<dbReference type="InterPro" id="IPR050437">
    <property type="entry name" value="Ribos_protein_bS1-like"/>
</dbReference>
<dbReference type="GO" id="GO:0006412">
    <property type="term" value="P:translation"/>
    <property type="evidence" value="ECO:0007669"/>
    <property type="project" value="TreeGrafter"/>
</dbReference>
<dbReference type="SMART" id="SM00316">
    <property type="entry name" value="S1"/>
    <property type="match status" value="1"/>
</dbReference>
<dbReference type="Gene3D" id="3.30.420.140">
    <property type="entry name" value="YqgF/RNase H-like domain"/>
    <property type="match status" value="1"/>
</dbReference>
<name>A0A016SJ41_9BILA</name>
<dbReference type="InterPro" id="IPR006641">
    <property type="entry name" value="YqgF/RNaseH-like_dom"/>
</dbReference>
<dbReference type="Gene3D" id="1.10.10.650">
    <property type="entry name" value="RuvA domain 2-like"/>
    <property type="match status" value="1"/>
</dbReference>
<evidence type="ECO:0000313" key="2">
    <source>
        <dbReference type="EMBL" id="EYB90713.1"/>
    </source>
</evidence>
<dbReference type="Pfam" id="PF09371">
    <property type="entry name" value="Tex_N"/>
    <property type="match status" value="1"/>
</dbReference>
<dbReference type="InterPro" id="IPR010994">
    <property type="entry name" value="RuvA_2-like"/>
</dbReference>
<proteinExistence type="predicted"/>
<dbReference type="InterPro" id="IPR032639">
    <property type="entry name" value="Tex_YqgF"/>
</dbReference>
<dbReference type="InterPro" id="IPR023319">
    <property type="entry name" value="Tex-like_HTH_dom_sf"/>
</dbReference>
<dbReference type="InterPro" id="IPR018974">
    <property type="entry name" value="Tex-like_N"/>
</dbReference>
<evidence type="ECO:0000313" key="3">
    <source>
        <dbReference type="Proteomes" id="UP000024635"/>
    </source>
</evidence>
<dbReference type="OrthoDB" id="995477at2759"/>
<dbReference type="GO" id="GO:0003729">
    <property type="term" value="F:mRNA binding"/>
    <property type="evidence" value="ECO:0007669"/>
    <property type="project" value="TreeGrafter"/>
</dbReference>
<dbReference type="GO" id="GO:0006139">
    <property type="term" value="P:nucleobase-containing compound metabolic process"/>
    <property type="evidence" value="ECO:0007669"/>
    <property type="project" value="InterPro"/>
</dbReference>
<dbReference type="Gene3D" id="1.10.150.310">
    <property type="entry name" value="Tex RuvX-like domain-like"/>
    <property type="match status" value="1"/>
</dbReference>
<dbReference type="Gene3D" id="1.10.3500.10">
    <property type="entry name" value="Tex N-terminal region-like"/>
    <property type="match status" value="1"/>
</dbReference>
<dbReference type="GO" id="GO:0003735">
    <property type="term" value="F:structural constituent of ribosome"/>
    <property type="evidence" value="ECO:0007669"/>
    <property type="project" value="TreeGrafter"/>
</dbReference>
<dbReference type="InterPro" id="IPR012337">
    <property type="entry name" value="RNaseH-like_sf"/>
</dbReference>
<dbReference type="InterPro" id="IPR003029">
    <property type="entry name" value="S1_domain"/>
</dbReference>
<dbReference type="Pfam" id="PF16921">
    <property type="entry name" value="Tex_YqgF"/>
    <property type="match status" value="1"/>
</dbReference>
<gene>
    <name evidence="2" type="primary">Acey_s0215.g2360</name>
    <name evidence="2" type="synonym">Acey-ZK973.1</name>
    <name evidence="2" type="ORF">Y032_0215g2360</name>
</gene>
<dbReference type="Gene3D" id="2.40.50.140">
    <property type="entry name" value="Nucleic acid-binding proteins"/>
    <property type="match status" value="1"/>
</dbReference>
<dbReference type="Pfam" id="PF00575">
    <property type="entry name" value="S1"/>
    <property type="match status" value="1"/>
</dbReference>
<evidence type="ECO:0000259" key="1">
    <source>
        <dbReference type="PROSITE" id="PS50126"/>
    </source>
</evidence>
<dbReference type="Pfam" id="PF12836">
    <property type="entry name" value="HHH_3"/>
    <property type="match status" value="1"/>
</dbReference>
<dbReference type="SUPFAM" id="SSF53098">
    <property type="entry name" value="Ribonuclease H-like"/>
    <property type="match status" value="1"/>
</dbReference>
<dbReference type="InterPro" id="IPR012340">
    <property type="entry name" value="NA-bd_OB-fold"/>
</dbReference>
<dbReference type="PANTHER" id="PTHR10724:SF10">
    <property type="entry name" value="S1 RNA-BINDING DOMAIN-CONTAINING PROTEIN 1"/>
    <property type="match status" value="1"/>
</dbReference>
<dbReference type="InterPro" id="IPR023323">
    <property type="entry name" value="Tex-like_dom_sf"/>
</dbReference>
<dbReference type="SUPFAM" id="SSF47781">
    <property type="entry name" value="RuvA domain 2-like"/>
    <property type="match status" value="1"/>
</dbReference>
<sequence>MFGVTRQEHALMSGVVVASEMSYKHNYQNPDEADIHQMPEERWLLDYTLEDVVTDEVSIPHRVASKLVRLFAEGNEVAYIARYRADAHEGMSCDQIRQSFKIFNETKELNKKVEKAIANVSSKIKNEGDLTIAVERLKSAREPADITEVTQLYASARKTKASIAREMGLEDVAQAILDGRSINLEHFVGSKPELKNLKVVEEHIANAMADLLNKMQETQDAVKRISRMETTAFLCVCCELSNKAKKWTENDKSYRLISNFNDYLNFKKDARKVENYQILAMDRGEENEVLTWKIEVAHAEKEHPGISIRVAPAHQELFVTALNDSISRLFIPKIQRTIRRLLLARAEEAAISCFAHNLRHLFWREGVTAESVIALDPGYSACKAALLTSTGSVVETAEFGLNGKNFDQRGENLLIEWVGRAGDGRVVFAIGNGKASLETQMAVATMIRFGKFGPRVVRFCTVPENGASKYSITPLAEEDLPNMPPTQRSAVSIGRRLIDPMAEYVKIEPKHLGMGMYQHSVNAKKLSEALALVVRECVSMRGVDVNVASVQLLEKVCGLNKKTAAGLVALREQLGRISSREEIKGVKGLGAKSFEQCAGRGGGGYLECWSRISCPFCIVAPFFYGFLIVTDACENGMDGPKKKKKKVASEPLDRTIIHPSQYGVARSLLSRIGLRPSDLPCQYLAMRLQGLTGLTAEEAAVRDLFCTEIKTLPPPDLMVEIRKIASLKVGEHVVGRVANQVEFGLFVDIGAEKSALAHRSNLRQPYPEVGSSLMFVIMNVDTKKGRISVKPLE</sequence>
<protein>
    <recommendedName>
        <fullName evidence="1">S1 motif domain-containing protein</fullName>
    </recommendedName>
</protein>
<dbReference type="Proteomes" id="UP000024635">
    <property type="component" value="Unassembled WGS sequence"/>
</dbReference>
<comment type="caution">
    <text evidence="2">The sequence shown here is derived from an EMBL/GenBank/DDBJ whole genome shotgun (WGS) entry which is preliminary data.</text>
</comment>
<dbReference type="SUPFAM" id="SSF158832">
    <property type="entry name" value="Tex N-terminal region-like"/>
    <property type="match status" value="1"/>
</dbReference>
<dbReference type="PROSITE" id="PS50126">
    <property type="entry name" value="S1"/>
    <property type="match status" value="1"/>
</dbReference>
<dbReference type="STRING" id="53326.A0A016SJ41"/>
<feature type="domain" description="S1 motif" evidence="1">
    <location>
        <begin position="730"/>
        <end position="792"/>
    </location>
</feature>
<dbReference type="PANTHER" id="PTHR10724">
    <property type="entry name" value="30S RIBOSOMAL PROTEIN S1"/>
    <property type="match status" value="1"/>
</dbReference>
<reference evidence="3" key="1">
    <citation type="journal article" date="2015" name="Nat. Genet.">
        <title>The genome and transcriptome of the zoonotic hookworm Ancylostoma ceylanicum identify infection-specific gene families.</title>
        <authorList>
            <person name="Schwarz E.M."/>
            <person name="Hu Y."/>
            <person name="Antoshechkin I."/>
            <person name="Miller M.M."/>
            <person name="Sternberg P.W."/>
            <person name="Aroian R.V."/>
        </authorList>
    </citation>
    <scope>NUCLEOTIDE SEQUENCE</scope>
    <source>
        <strain evidence="3">HY135</strain>
    </source>
</reference>
<organism evidence="2 3">
    <name type="scientific">Ancylostoma ceylanicum</name>
    <dbReference type="NCBI Taxonomy" id="53326"/>
    <lineage>
        <taxon>Eukaryota</taxon>
        <taxon>Metazoa</taxon>
        <taxon>Ecdysozoa</taxon>
        <taxon>Nematoda</taxon>
        <taxon>Chromadorea</taxon>
        <taxon>Rhabditida</taxon>
        <taxon>Rhabditina</taxon>
        <taxon>Rhabditomorpha</taxon>
        <taxon>Strongyloidea</taxon>
        <taxon>Ancylostomatidae</taxon>
        <taxon>Ancylostomatinae</taxon>
        <taxon>Ancylostoma</taxon>
    </lineage>
</organism>
<dbReference type="EMBL" id="JARK01001551">
    <property type="protein sequence ID" value="EYB90713.1"/>
    <property type="molecule type" value="Genomic_DNA"/>
</dbReference>